<evidence type="ECO:0000313" key="1">
    <source>
        <dbReference type="EMBL" id="JAD97723.1"/>
    </source>
</evidence>
<dbReference type="AlphaFoldDB" id="A0A0A9EFE6"/>
<accession>A0A0A9EFE6</accession>
<reference evidence="1" key="1">
    <citation type="submission" date="2014-09" db="EMBL/GenBank/DDBJ databases">
        <authorList>
            <person name="Magalhaes I.L.F."/>
            <person name="Oliveira U."/>
            <person name="Santos F.R."/>
            <person name="Vidigal T.H.D.A."/>
            <person name="Brescovit A.D."/>
            <person name="Santos A.J."/>
        </authorList>
    </citation>
    <scope>NUCLEOTIDE SEQUENCE</scope>
    <source>
        <tissue evidence="1">Shoot tissue taken approximately 20 cm above the soil surface</tissue>
    </source>
</reference>
<name>A0A0A9EFE6_ARUDO</name>
<reference evidence="1" key="2">
    <citation type="journal article" date="2015" name="Data Brief">
        <title>Shoot transcriptome of the giant reed, Arundo donax.</title>
        <authorList>
            <person name="Barrero R.A."/>
            <person name="Guerrero F.D."/>
            <person name="Moolhuijzen P."/>
            <person name="Goolsby J.A."/>
            <person name="Tidwell J."/>
            <person name="Bellgard S.E."/>
            <person name="Bellgard M.I."/>
        </authorList>
    </citation>
    <scope>NUCLEOTIDE SEQUENCE</scope>
    <source>
        <tissue evidence="1">Shoot tissue taken approximately 20 cm above the soil surface</tissue>
    </source>
</reference>
<dbReference type="EMBL" id="GBRH01200172">
    <property type="protein sequence ID" value="JAD97723.1"/>
    <property type="molecule type" value="Transcribed_RNA"/>
</dbReference>
<protein>
    <submittedName>
        <fullName evidence="1">Uncharacterized protein</fullName>
    </submittedName>
</protein>
<organism evidence="1">
    <name type="scientific">Arundo donax</name>
    <name type="common">Giant reed</name>
    <name type="synonym">Donax arundinaceus</name>
    <dbReference type="NCBI Taxonomy" id="35708"/>
    <lineage>
        <taxon>Eukaryota</taxon>
        <taxon>Viridiplantae</taxon>
        <taxon>Streptophyta</taxon>
        <taxon>Embryophyta</taxon>
        <taxon>Tracheophyta</taxon>
        <taxon>Spermatophyta</taxon>
        <taxon>Magnoliopsida</taxon>
        <taxon>Liliopsida</taxon>
        <taxon>Poales</taxon>
        <taxon>Poaceae</taxon>
        <taxon>PACMAD clade</taxon>
        <taxon>Arundinoideae</taxon>
        <taxon>Arundineae</taxon>
        <taxon>Arundo</taxon>
    </lineage>
</organism>
<proteinExistence type="predicted"/>
<sequence length="61" mass="7258">MQTCIACMFWLPAILESVVMWLMNFFTCKRKTYASVLQKRKRSSLEFWLSTSFFVNHLISS</sequence>